<feature type="domain" description="YqaJ viral recombinase" evidence="1">
    <location>
        <begin position="255"/>
        <end position="359"/>
    </location>
</feature>
<dbReference type="Gene3D" id="3.90.320.10">
    <property type="match status" value="1"/>
</dbReference>
<dbReference type="Proteomes" id="UP001159042">
    <property type="component" value="Unassembled WGS sequence"/>
</dbReference>
<sequence>MMVAEYFNCSPDFTSAEFRNVKTSMSSRQSYGDEAVDCVQLRREGENCIVKCKICPEHKVRQKNYSVTLVVDEKVSKVKNVRCQDCVVSEGGCKHCVAFLIWVHRRSEEPACTSVGECYWRKPNLAKVGTSQRYITTQELGGNKNRIKVETGGAPWESVLQDFLTESIKRKLNCQILKHELDFEFNSIRNLSLHNLILRFVDECGPDAYKFLECVSRLFSNSVCKTVEKETRQQYESSIWYELLYASKAYDISRCKTAEGTLVAAVMGAKIPDTPAMKRGRNLENAVKIVVEKHLKTKIKQCGLYISQEYPIIAASPDGVTNDFLIEIKCPANASSFNNYLKDGKVKKKYFTQLQIQMFASCIKNSYFCVADPDFETNEVVNIISVDYDETFVIDILNKLLHKTSAGSAKEKEHQIRIRNNSRIAALV</sequence>
<dbReference type="InterPro" id="IPR011335">
    <property type="entry name" value="Restrct_endonuc-II-like"/>
</dbReference>
<dbReference type="Pfam" id="PF09588">
    <property type="entry name" value="YqaJ"/>
    <property type="match status" value="1"/>
</dbReference>
<dbReference type="EMBL" id="JANEYG010000583">
    <property type="protein sequence ID" value="KAJ8909417.1"/>
    <property type="molecule type" value="Genomic_DNA"/>
</dbReference>
<dbReference type="CDD" id="cd22343">
    <property type="entry name" value="PDDEXK_lambda_exonuclease-like"/>
    <property type="match status" value="1"/>
</dbReference>
<evidence type="ECO:0000313" key="3">
    <source>
        <dbReference type="Proteomes" id="UP001159042"/>
    </source>
</evidence>
<name>A0AAV8V5R3_9CUCU</name>
<proteinExistence type="predicted"/>
<comment type="caution">
    <text evidence="2">The sequence shown here is derived from an EMBL/GenBank/DDBJ whole genome shotgun (WGS) entry which is preliminary data.</text>
</comment>
<gene>
    <name evidence="2" type="ORF">NQ315_013327</name>
</gene>
<evidence type="ECO:0000259" key="1">
    <source>
        <dbReference type="Pfam" id="PF09588"/>
    </source>
</evidence>
<accession>A0AAV8V5R3</accession>
<reference evidence="2 3" key="1">
    <citation type="journal article" date="2023" name="Insect Mol. Biol.">
        <title>Genome sequencing provides insights into the evolution of gene families encoding plant cell wall-degrading enzymes in longhorned beetles.</title>
        <authorList>
            <person name="Shin N.R."/>
            <person name="Okamura Y."/>
            <person name="Kirsch R."/>
            <person name="Pauchet Y."/>
        </authorList>
    </citation>
    <scope>NUCLEOTIDE SEQUENCE [LARGE SCALE GENOMIC DNA]</scope>
    <source>
        <strain evidence="2">EAD_L_NR</strain>
    </source>
</reference>
<evidence type="ECO:0000313" key="2">
    <source>
        <dbReference type="EMBL" id="KAJ8909417.1"/>
    </source>
</evidence>
<organism evidence="2 3">
    <name type="scientific">Exocentrus adspersus</name>
    <dbReference type="NCBI Taxonomy" id="1586481"/>
    <lineage>
        <taxon>Eukaryota</taxon>
        <taxon>Metazoa</taxon>
        <taxon>Ecdysozoa</taxon>
        <taxon>Arthropoda</taxon>
        <taxon>Hexapoda</taxon>
        <taxon>Insecta</taxon>
        <taxon>Pterygota</taxon>
        <taxon>Neoptera</taxon>
        <taxon>Endopterygota</taxon>
        <taxon>Coleoptera</taxon>
        <taxon>Polyphaga</taxon>
        <taxon>Cucujiformia</taxon>
        <taxon>Chrysomeloidea</taxon>
        <taxon>Cerambycidae</taxon>
        <taxon>Lamiinae</taxon>
        <taxon>Acanthocinini</taxon>
        <taxon>Exocentrus</taxon>
    </lineage>
</organism>
<dbReference type="AlphaFoldDB" id="A0AAV8V5R3"/>
<dbReference type="InterPro" id="IPR019080">
    <property type="entry name" value="YqaJ_viral_recombinase"/>
</dbReference>
<dbReference type="PANTHER" id="PTHR39953">
    <property type="entry name" value="RE54151P"/>
    <property type="match status" value="1"/>
</dbReference>
<dbReference type="SUPFAM" id="SSF52980">
    <property type="entry name" value="Restriction endonuclease-like"/>
    <property type="match status" value="1"/>
</dbReference>
<dbReference type="GO" id="GO:0006281">
    <property type="term" value="P:DNA repair"/>
    <property type="evidence" value="ECO:0007669"/>
    <property type="project" value="UniProtKB-ARBA"/>
</dbReference>
<keyword evidence="3" id="KW-1185">Reference proteome</keyword>
<dbReference type="InterPro" id="IPR011604">
    <property type="entry name" value="PDDEXK-like_dom_sf"/>
</dbReference>
<protein>
    <recommendedName>
        <fullName evidence="1">YqaJ viral recombinase domain-containing protein</fullName>
    </recommendedName>
</protein>
<dbReference type="PANTHER" id="PTHR39953:SF1">
    <property type="entry name" value="RE54151P"/>
    <property type="match status" value="1"/>
</dbReference>